<evidence type="ECO:0000313" key="13">
    <source>
        <dbReference type="EMBL" id="MFD2612085.1"/>
    </source>
</evidence>
<evidence type="ECO:0000256" key="8">
    <source>
        <dbReference type="ARBA" id="ARBA00023125"/>
    </source>
</evidence>
<reference evidence="14" key="1">
    <citation type="journal article" date="2019" name="Int. J. Syst. Evol. Microbiol.">
        <title>The Global Catalogue of Microorganisms (GCM) 10K type strain sequencing project: providing services to taxonomists for standard genome sequencing and annotation.</title>
        <authorList>
            <consortium name="The Broad Institute Genomics Platform"/>
            <consortium name="The Broad Institute Genome Sequencing Center for Infectious Disease"/>
            <person name="Wu L."/>
            <person name="Ma J."/>
        </authorList>
    </citation>
    <scope>NUCLEOTIDE SEQUENCE [LARGE SCALE GENOMIC DNA]</scope>
    <source>
        <strain evidence="14">KCTC 3950</strain>
    </source>
</reference>
<keyword evidence="14" id="KW-1185">Reference proteome</keyword>
<keyword evidence="4" id="KW-0479">Metal-binding</keyword>
<dbReference type="PIRSF" id="PIRSF000408">
    <property type="entry name" value="Alkyltransferas_AdaA"/>
    <property type="match status" value="1"/>
</dbReference>
<evidence type="ECO:0000256" key="3">
    <source>
        <dbReference type="ARBA" id="ARBA00022679"/>
    </source>
</evidence>
<dbReference type="PROSITE" id="PS01124">
    <property type="entry name" value="HTH_ARAC_FAMILY_2"/>
    <property type="match status" value="1"/>
</dbReference>
<evidence type="ECO:0000313" key="14">
    <source>
        <dbReference type="Proteomes" id="UP001597541"/>
    </source>
</evidence>
<keyword evidence="9" id="KW-0010">Activator</keyword>
<protein>
    <submittedName>
        <fullName evidence="13">Bifunctional transcriptional activator/DNA repair enzyme AdaA</fullName>
    </submittedName>
</protein>
<keyword evidence="7" id="KW-0805">Transcription regulation</keyword>
<dbReference type="InterPro" id="IPR018060">
    <property type="entry name" value="HTH_AraC"/>
</dbReference>
<dbReference type="InterPro" id="IPR018062">
    <property type="entry name" value="HTH_AraC-typ_CS"/>
</dbReference>
<keyword evidence="3" id="KW-0808">Transferase</keyword>
<evidence type="ECO:0000256" key="7">
    <source>
        <dbReference type="ARBA" id="ARBA00023015"/>
    </source>
</evidence>
<dbReference type="Gene3D" id="3.40.10.10">
    <property type="entry name" value="DNA Methylphosphotriester Repair Domain"/>
    <property type="match status" value="1"/>
</dbReference>
<dbReference type="InterPro" id="IPR009057">
    <property type="entry name" value="Homeodomain-like_sf"/>
</dbReference>
<dbReference type="SUPFAM" id="SSF46689">
    <property type="entry name" value="Homeodomain-like"/>
    <property type="match status" value="2"/>
</dbReference>
<dbReference type="SUPFAM" id="SSF57884">
    <property type="entry name" value="Ada DNA repair protein, N-terminal domain (N-Ada 10)"/>
    <property type="match status" value="1"/>
</dbReference>
<dbReference type="SMART" id="SM00342">
    <property type="entry name" value="HTH_ARAC"/>
    <property type="match status" value="1"/>
</dbReference>
<keyword evidence="10" id="KW-0804">Transcription</keyword>
<evidence type="ECO:0000256" key="11">
    <source>
        <dbReference type="ARBA" id="ARBA00023204"/>
    </source>
</evidence>
<sequence length="192" mass="21646">MDQQLFDEIYESVQKKEQTFDGVYYTCVKTTKIVCRPSCRARTPYRENVSFVKSVQEAVKAGYRPCKRCKPEEPGRQSPDERIADRVDELIKSGASGNVTLATLAEELAVSPFHLQRLYKRVRGHSPADQLKIARLEIARNMLDHGSDPVSAVAASTGFRTASHFAAWFGKETGFSPTEYREMHRKGVSVDE</sequence>
<dbReference type="Proteomes" id="UP001597541">
    <property type="component" value="Unassembled WGS sequence"/>
</dbReference>
<keyword evidence="5" id="KW-0227">DNA damage</keyword>
<keyword evidence="2" id="KW-0489">Methyltransferase</keyword>
<accession>A0ABW5PAQ4</accession>
<organism evidence="13 14">
    <name type="scientific">Paenibacillus gansuensis</name>
    <dbReference type="NCBI Taxonomy" id="306542"/>
    <lineage>
        <taxon>Bacteria</taxon>
        <taxon>Bacillati</taxon>
        <taxon>Bacillota</taxon>
        <taxon>Bacilli</taxon>
        <taxon>Bacillales</taxon>
        <taxon>Paenibacillaceae</taxon>
        <taxon>Paenibacillus</taxon>
    </lineage>
</organism>
<dbReference type="PANTHER" id="PTHR46796">
    <property type="entry name" value="HTH-TYPE TRANSCRIPTIONAL ACTIVATOR RHAS-RELATED"/>
    <property type="match status" value="1"/>
</dbReference>
<evidence type="ECO:0000256" key="2">
    <source>
        <dbReference type="ARBA" id="ARBA00022603"/>
    </source>
</evidence>
<dbReference type="Gene3D" id="1.10.10.60">
    <property type="entry name" value="Homeodomain-like"/>
    <property type="match status" value="1"/>
</dbReference>
<dbReference type="InterPro" id="IPR004026">
    <property type="entry name" value="Ada_DNA_repair_Zn-bd"/>
</dbReference>
<feature type="domain" description="HTH araC/xylS-type" evidence="12">
    <location>
        <begin position="85"/>
        <end position="183"/>
    </location>
</feature>
<keyword evidence="11" id="KW-0234">DNA repair</keyword>
<evidence type="ECO:0000256" key="9">
    <source>
        <dbReference type="ARBA" id="ARBA00023159"/>
    </source>
</evidence>
<evidence type="ECO:0000259" key="12">
    <source>
        <dbReference type="PROSITE" id="PS01124"/>
    </source>
</evidence>
<dbReference type="Pfam" id="PF12833">
    <property type="entry name" value="HTH_18"/>
    <property type="match status" value="1"/>
</dbReference>
<keyword evidence="6" id="KW-0862">Zinc</keyword>
<comment type="cofactor">
    <cofactor evidence="1">
        <name>Zn(2+)</name>
        <dbReference type="ChEBI" id="CHEBI:29105"/>
    </cofactor>
</comment>
<comment type="caution">
    <text evidence="13">The sequence shown here is derived from an EMBL/GenBank/DDBJ whole genome shotgun (WGS) entry which is preliminary data.</text>
</comment>
<dbReference type="EMBL" id="JBHUME010000005">
    <property type="protein sequence ID" value="MFD2612085.1"/>
    <property type="molecule type" value="Genomic_DNA"/>
</dbReference>
<evidence type="ECO:0000256" key="5">
    <source>
        <dbReference type="ARBA" id="ARBA00022763"/>
    </source>
</evidence>
<evidence type="ECO:0000256" key="1">
    <source>
        <dbReference type="ARBA" id="ARBA00001947"/>
    </source>
</evidence>
<keyword evidence="8" id="KW-0238">DNA-binding</keyword>
<dbReference type="InterPro" id="IPR050204">
    <property type="entry name" value="AraC_XylS_family_regulators"/>
</dbReference>
<evidence type="ECO:0000256" key="6">
    <source>
        <dbReference type="ARBA" id="ARBA00022833"/>
    </source>
</evidence>
<dbReference type="PROSITE" id="PS00041">
    <property type="entry name" value="HTH_ARAC_FAMILY_1"/>
    <property type="match status" value="1"/>
</dbReference>
<dbReference type="RefSeq" id="WP_377601307.1">
    <property type="nucleotide sequence ID" value="NZ_JBHUME010000005.1"/>
</dbReference>
<evidence type="ECO:0000256" key="10">
    <source>
        <dbReference type="ARBA" id="ARBA00023163"/>
    </source>
</evidence>
<proteinExistence type="predicted"/>
<dbReference type="InterPro" id="IPR016220">
    <property type="entry name" value="Me-P-triester_DNA_alkyl-Trfase"/>
</dbReference>
<evidence type="ECO:0000256" key="4">
    <source>
        <dbReference type="ARBA" id="ARBA00022723"/>
    </source>
</evidence>
<dbReference type="Pfam" id="PF02805">
    <property type="entry name" value="Ada_Zn_binding"/>
    <property type="match status" value="1"/>
</dbReference>
<dbReference type="InterPro" id="IPR035451">
    <property type="entry name" value="Ada-like_dom_sf"/>
</dbReference>
<gene>
    <name evidence="13" type="ORF">ACFSUF_06545</name>
</gene>
<name>A0ABW5PAQ4_9BACL</name>